<evidence type="ECO:0000313" key="5">
    <source>
        <dbReference type="Proteomes" id="UP000189369"/>
    </source>
</evidence>
<feature type="domain" description="Prephenate/arogenate dehydrogenase" evidence="3">
    <location>
        <begin position="1"/>
        <end position="288"/>
    </location>
</feature>
<dbReference type="PROSITE" id="PS51176">
    <property type="entry name" value="PDH_ADH"/>
    <property type="match status" value="1"/>
</dbReference>
<dbReference type="InterPro" id="IPR008927">
    <property type="entry name" value="6-PGluconate_DH-like_C_sf"/>
</dbReference>
<dbReference type="Proteomes" id="UP000189369">
    <property type="component" value="Chromosome"/>
</dbReference>
<dbReference type="GO" id="GO:0004665">
    <property type="term" value="F:prephenate dehydrogenase (NADP+) activity"/>
    <property type="evidence" value="ECO:0007669"/>
    <property type="project" value="InterPro"/>
</dbReference>
<proteinExistence type="predicted"/>
<feature type="chain" id="PRO_5012662629" description="Prephenate/arogenate dehydrogenase domain-containing protein" evidence="2">
    <location>
        <begin position="19"/>
        <end position="288"/>
    </location>
</feature>
<dbReference type="OrthoDB" id="9809920at2"/>
<dbReference type="GO" id="GO:0070403">
    <property type="term" value="F:NAD+ binding"/>
    <property type="evidence" value="ECO:0007669"/>
    <property type="project" value="InterPro"/>
</dbReference>
<name>A0A1U9K2D6_9BURK</name>
<dbReference type="PANTHER" id="PTHR21363">
    <property type="entry name" value="PREPHENATE DEHYDROGENASE"/>
    <property type="match status" value="1"/>
</dbReference>
<dbReference type="InterPro" id="IPR046825">
    <property type="entry name" value="PDH_C"/>
</dbReference>
<dbReference type="GO" id="GO:0006571">
    <property type="term" value="P:tyrosine biosynthetic process"/>
    <property type="evidence" value="ECO:0007669"/>
    <property type="project" value="InterPro"/>
</dbReference>
<dbReference type="FunFam" id="3.40.50.720:FF:000208">
    <property type="entry name" value="Prephenate dehydrogenase"/>
    <property type="match status" value="1"/>
</dbReference>
<sequence length="288" mass="30907">MHLALLGCGLMGGSFALAALRSGLVTKVTGYSVPQHSAEHFLQQGVIHQMATSAAAAVQKADVVLIATPVAAIPVVLQQIASALPQHCLIMDVGSTKRSVQRAAKKILGAHARFFVPTHPIAGKEQAGHAEPRATLYQDKTVVLCPDADTDSHALALAHQLWQHAGARTTELSAAAHDRGLAAVSHLPHLVAFAYMDALLNQPDHTALLDLGGPGFRDFSRIAGCEASIWRDILIDNQDEVLPLLNAVRQSLDHLEALITQSQPDVLEPVLQRASQARIHWKKEKNNV</sequence>
<dbReference type="InterPro" id="IPR050812">
    <property type="entry name" value="Preph/Arog_dehydrog"/>
</dbReference>
<dbReference type="SUPFAM" id="SSF48179">
    <property type="entry name" value="6-phosphogluconate dehydrogenase C-terminal domain-like"/>
    <property type="match status" value="1"/>
</dbReference>
<dbReference type="Gene3D" id="3.40.50.720">
    <property type="entry name" value="NAD(P)-binding Rossmann-like Domain"/>
    <property type="match status" value="1"/>
</dbReference>
<dbReference type="EMBL" id="CP019697">
    <property type="protein sequence ID" value="AQS52134.1"/>
    <property type="molecule type" value="Genomic_DNA"/>
</dbReference>
<dbReference type="AlphaFoldDB" id="A0A1U9K2D6"/>
<dbReference type="InterPro" id="IPR046826">
    <property type="entry name" value="PDH_N"/>
</dbReference>
<evidence type="ECO:0000256" key="2">
    <source>
        <dbReference type="SAM" id="SignalP"/>
    </source>
</evidence>
<dbReference type="InterPro" id="IPR003099">
    <property type="entry name" value="Prephen_DH"/>
</dbReference>
<keyword evidence="2" id="KW-0732">Signal</keyword>
<organism evidence="4 5">
    <name type="scientific">Paenalcaligenes hominis</name>
    <dbReference type="NCBI Taxonomy" id="643674"/>
    <lineage>
        <taxon>Bacteria</taxon>
        <taxon>Pseudomonadati</taxon>
        <taxon>Pseudomonadota</taxon>
        <taxon>Betaproteobacteria</taxon>
        <taxon>Burkholderiales</taxon>
        <taxon>Alcaligenaceae</taxon>
        <taxon>Paenalcaligenes</taxon>
    </lineage>
</organism>
<evidence type="ECO:0000256" key="1">
    <source>
        <dbReference type="ARBA" id="ARBA00023002"/>
    </source>
</evidence>
<dbReference type="STRING" id="643674.PAEH1_12400"/>
<keyword evidence="1" id="KW-0560">Oxidoreductase</keyword>
<evidence type="ECO:0000259" key="3">
    <source>
        <dbReference type="PROSITE" id="PS51176"/>
    </source>
</evidence>
<dbReference type="InterPro" id="IPR036291">
    <property type="entry name" value="NAD(P)-bd_dom_sf"/>
</dbReference>
<evidence type="ECO:0000313" key="4">
    <source>
        <dbReference type="EMBL" id="AQS52134.1"/>
    </source>
</evidence>
<protein>
    <recommendedName>
        <fullName evidence="3">Prephenate/arogenate dehydrogenase domain-containing protein</fullName>
    </recommendedName>
</protein>
<accession>A0A1U9K2D6</accession>
<dbReference type="Pfam" id="PF20463">
    <property type="entry name" value="PDH_C"/>
    <property type="match status" value="1"/>
</dbReference>
<gene>
    <name evidence="4" type="ORF">PAEH1_12400</name>
</gene>
<dbReference type="Pfam" id="PF02153">
    <property type="entry name" value="PDH_N"/>
    <property type="match status" value="1"/>
</dbReference>
<dbReference type="PANTHER" id="PTHR21363:SF0">
    <property type="entry name" value="PREPHENATE DEHYDROGENASE [NADP(+)]"/>
    <property type="match status" value="1"/>
</dbReference>
<dbReference type="Gene3D" id="1.10.3660.10">
    <property type="entry name" value="6-phosphogluconate dehydrogenase C-terminal like domain"/>
    <property type="match status" value="1"/>
</dbReference>
<dbReference type="KEGG" id="phn:PAEH1_12400"/>
<dbReference type="GO" id="GO:0008977">
    <property type="term" value="F:prephenate dehydrogenase (NAD+) activity"/>
    <property type="evidence" value="ECO:0007669"/>
    <property type="project" value="InterPro"/>
</dbReference>
<dbReference type="SUPFAM" id="SSF51735">
    <property type="entry name" value="NAD(P)-binding Rossmann-fold domains"/>
    <property type="match status" value="1"/>
</dbReference>
<feature type="signal peptide" evidence="2">
    <location>
        <begin position="1"/>
        <end position="18"/>
    </location>
</feature>
<reference evidence="4 5" key="1">
    <citation type="submission" date="2017-01" db="EMBL/GenBank/DDBJ databases">
        <title>Complete Genome Sequence of Paenalcaligenes hominis, Isolated from a paraplegic Patient with neurogenic bladder.</title>
        <authorList>
            <person name="Mukhopadhyay R."/>
            <person name="Joaquin J."/>
            <person name="Hogue R."/>
            <person name="Kilaru A."/>
            <person name="Jospin G."/>
            <person name="Mars K."/>
            <person name="Eisen J.A."/>
            <person name="Chaturvedi V."/>
        </authorList>
    </citation>
    <scope>NUCLEOTIDE SEQUENCE [LARGE SCALE GENOMIC DNA]</scope>
    <source>
        <strain evidence="4 5">15S00501</strain>
    </source>
</reference>